<dbReference type="Proteomes" id="UP000546464">
    <property type="component" value="Unassembled WGS sequence"/>
</dbReference>
<dbReference type="Gene3D" id="3.40.1280.10">
    <property type="match status" value="1"/>
</dbReference>
<evidence type="ECO:0000256" key="5">
    <source>
        <dbReference type="HAMAP-Rule" id="MF_00658"/>
    </source>
</evidence>
<dbReference type="PIRSF" id="PIRSF004505">
    <property type="entry name" value="MT_bac"/>
    <property type="match status" value="1"/>
</dbReference>
<evidence type="ECO:0000256" key="1">
    <source>
        <dbReference type="ARBA" id="ARBA00022603"/>
    </source>
</evidence>
<reference evidence="6 7" key="1">
    <citation type="submission" date="2020-07" db="EMBL/GenBank/DDBJ databases">
        <authorList>
            <person name="Feng X."/>
        </authorList>
    </citation>
    <scope>NUCLEOTIDE SEQUENCE [LARGE SCALE GENOMIC DNA]</scope>
    <source>
        <strain evidence="6 7">JCM31066</strain>
    </source>
</reference>
<feature type="binding site" evidence="5">
    <location>
        <position position="64"/>
    </location>
    <ligand>
        <name>S-adenosyl-L-methionine</name>
        <dbReference type="ChEBI" id="CHEBI:59789"/>
    </ligand>
</feature>
<comment type="subcellular location">
    <subcellularLocation>
        <location evidence="5">Cytoplasm</location>
    </subcellularLocation>
</comment>
<dbReference type="HAMAP" id="MF_00658">
    <property type="entry name" value="23SrRNA_methyltr_H"/>
    <property type="match status" value="1"/>
</dbReference>
<sequence length="146" mass="16141">MRVNLLVVGKLKEPSWRERAEEYAKRLRPYVTLDITELRDADATREGERILKALEKGHGQVFALAEEGKCRPSAALAQTLGELRDGGQDATFIIGGAYGLSDAVKARADALLSLSPMTFTHEMARVVLLEQIYRAFTILAGTGYHH</sequence>
<dbReference type="GO" id="GO:0070038">
    <property type="term" value="F:rRNA (pseudouridine-N3-)-methyltransferase activity"/>
    <property type="evidence" value="ECO:0007669"/>
    <property type="project" value="UniProtKB-UniRule"/>
</dbReference>
<dbReference type="InterPro" id="IPR029026">
    <property type="entry name" value="tRNA_m1G_MTases_N"/>
</dbReference>
<comment type="caution">
    <text evidence="6">The sequence shown here is derived from an EMBL/GenBank/DDBJ whole genome shotgun (WGS) entry which is preliminary data.</text>
</comment>
<comment type="catalytic activity">
    <reaction evidence="5">
        <text>pseudouridine(1915) in 23S rRNA + S-adenosyl-L-methionine = N(3)-methylpseudouridine(1915) in 23S rRNA + S-adenosyl-L-homocysteine + H(+)</text>
        <dbReference type="Rhea" id="RHEA:42752"/>
        <dbReference type="Rhea" id="RHEA-COMP:10221"/>
        <dbReference type="Rhea" id="RHEA-COMP:10222"/>
        <dbReference type="ChEBI" id="CHEBI:15378"/>
        <dbReference type="ChEBI" id="CHEBI:57856"/>
        <dbReference type="ChEBI" id="CHEBI:59789"/>
        <dbReference type="ChEBI" id="CHEBI:65314"/>
        <dbReference type="ChEBI" id="CHEBI:74486"/>
        <dbReference type="EC" id="2.1.1.177"/>
    </reaction>
</comment>
<name>A0A842HIP4_9BACT</name>
<keyword evidence="5" id="KW-0963">Cytoplasm</keyword>
<dbReference type="CDD" id="cd18081">
    <property type="entry name" value="RlmH-like"/>
    <property type="match status" value="1"/>
</dbReference>
<evidence type="ECO:0000256" key="2">
    <source>
        <dbReference type="ARBA" id="ARBA00022679"/>
    </source>
</evidence>
<keyword evidence="5" id="KW-0698">rRNA processing</keyword>
<dbReference type="AlphaFoldDB" id="A0A842HIP4"/>
<protein>
    <recommendedName>
        <fullName evidence="5">Ribosomal RNA large subunit methyltransferase H</fullName>
        <ecNumber evidence="5">2.1.1.177</ecNumber>
    </recommendedName>
    <alternativeName>
        <fullName evidence="5">23S rRNA (pseudouridine1915-N3)-methyltransferase</fullName>
    </alternativeName>
    <alternativeName>
        <fullName evidence="5">23S rRNA m3Psi1915 methyltransferase</fullName>
    </alternativeName>
    <alternativeName>
        <fullName evidence="5">rRNA (pseudouridine-N3-)-methyltransferase RlmH</fullName>
    </alternativeName>
</protein>
<dbReference type="GO" id="GO:0005737">
    <property type="term" value="C:cytoplasm"/>
    <property type="evidence" value="ECO:0007669"/>
    <property type="project" value="UniProtKB-SubCell"/>
</dbReference>
<dbReference type="InterPro" id="IPR003742">
    <property type="entry name" value="RlmH-like"/>
</dbReference>
<dbReference type="InterPro" id="IPR029028">
    <property type="entry name" value="Alpha/beta_knot_MTases"/>
</dbReference>
<dbReference type="Pfam" id="PF02590">
    <property type="entry name" value="SPOUT_MTase"/>
    <property type="match status" value="1"/>
</dbReference>
<feature type="binding site" evidence="5">
    <location>
        <position position="95"/>
    </location>
    <ligand>
        <name>S-adenosyl-L-methionine</name>
        <dbReference type="ChEBI" id="CHEBI:59789"/>
    </ligand>
</feature>
<proteinExistence type="inferred from homology"/>
<evidence type="ECO:0000313" key="7">
    <source>
        <dbReference type="Proteomes" id="UP000546464"/>
    </source>
</evidence>
<feature type="binding site" evidence="5">
    <location>
        <begin position="114"/>
        <end position="119"/>
    </location>
    <ligand>
        <name>S-adenosyl-L-methionine</name>
        <dbReference type="ChEBI" id="CHEBI:59789"/>
    </ligand>
</feature>
<comment type="similarity">
    <text evidence="4 5">Belongs to the RNA methyltransferase RlmH family.</text>
</comment>
<keyword evidence="1 5" id="KW-0489">Methyltransferase</keyword>
<organism evidence="6 7">
    <name type="scientific">Ruficoccus amylovorans</name>
    <dbReference type="NCBI Taxonomy" id="1804625"/>
    <lineage>
        <taxon>Bacteria</taxon>
        <taxon>Pseudomonadati</taxon>
        <taxon>Verrucomicrobiota</taxon>
        <taxon>Opitutia</taxon>
        <taxon>Puniceicoccales</taxon>
        <taxon>Cerasicoccaceae</taxon>
        <taxon>Ruficoccus</taxon>
    </lineage>
</organism>
<evidence type="ECO:0000256" key="4">
    <source>
        <dbReference type="ARBA" id="ARBA00038303"/>
    </source>
</evidence>
<dbReference type="PANTHER" id="PTHR33603">
    <property type="entry name" value="METHYLTRANSFERASE"/>
    <property type="match status" value="1"/>
</dbReference>
<accession>A0A842HIP4</accession>
<comment type="function">
    <text evidence="5">Specifically methylates the pseudouridine at position 1915 (m3Psi1915) in 23S rRNA.</text>
</comment>
<comment type="subunit">
    <text evidence="5">Homodimer.</text>
</comment>
<evidence type="ECO:0000256" key="3">
    <source>
        <dbReference type="ARBA" id="ARBA00022691"/>
    </source>
</evidence>
<keyword evidence="7" id="KW-1185">Reference proteome</keyword>
<keyword evidence="3 5" id="KW-0949">S-adenosyl-L-methionine</keyword>
<dbReference type="PANTHER" id="PTHR33603:SF1">
    <property type="entry name" value="RIBOSOMAL RNA LARGE SUBUNIT METHYLTRANSFERASE H"/>
    <property type="match status" value="1"/>
</dbReference>
<keyword evidence="2 5" id="KW-0808">Transferase</keyword>
<dbReference type="EC" id="2.1.1.177" evidence="5"/>
<dbReference type="SUPFAM" id="SSF75217">
    <property type="entry name" value="alpha/beta knot"/>
    <property type="match status" value="1"/>
</dbReference>
<evidence type="ECO:0000313" key="6">
    <source>
        <dbReference type="EMBL" id="MBC2596229.1"/>
    </source>
</evidence>
<gene>
    <name evidence="5" type="primary">rlmH</name>
    <name evidence="6" type="ORF">H5P28_18325</name>
</gene>
<dbReference type="RefSeq" id="WP_185677142.1">
    <property type="nucleotide sequence ID" value="NZ_JACHVB010000063.1"/>
</dbReference>
<dbReference type="EMBL" id="JACHVB010000063">
    <property type="protein sequence ID" value="MBC2596229.1"/>
    <property type="molecule type" value="Genomic_DNA"/>
</dbReference>